<sequence>MFTEMQGACRWERIAPTSDHGRCPETVVEINGRGEQQPEPGFLDAPL</sequence>
<gene>
    <name evidence="1" type="ordered locus">Plim_0031</name>
</gene>
<dbReference type="Proteomes" id="UP000002220">
    <property type="component" value="Chromosome"/>
</dbReference>
<evidence type="ECO:0000313" key="1">
    <source>
        <dbReference type="EMBL" id="ADG65884.1"/>
    </source>
</evidence>
<accession>D5SMG4</accession>
<dbReference type="KEGG" id="plm:Plim_0031"/>
<keyword evidence="2" id="KW-1185">Reference proteome</keyword>
<proteinExistence type="predicted"/>
<evidence type="ECO:0000313" key="2">
    <source>
        <dbReference type="Proteomes" id="UP000002220"/>
    </source>
</evidence>
<reference evidence="1 2" key="1">
    <citation type="journal article" date="2010" name="Stand. Genomic Sci.">
        <title>Complete genome sequence of Planctomyces limnophilus type strain (Mu 290).</title>
        <authorList>
            <person name="Labutti K."/>
            <person name="Sikorski J."/>
            <person name="Schneider S."/>
            <person name="Nolan M."/>
            <person name="Lucas S."/>
            <person name="Glavina Del Rio T."/>
            <person name="Tice H."/>
            <person name="Cheng J.F."/>
            <person name="Goodwin L."/>
            <person name="Pitluck S."/>
            <person name="Liolios K."/>
            <person name="Ivanova N."/>
            <person name="Mavromatis K."/>
            <person name="Mikhailova N."/>
            <person name="Pati A."/>
            <person name="Chen A."/>
            <person name="Palaniappan K."/>
            <person name="Land M."/>
            <person name="Hauser L."/>
            <person name="Chang Y.J."/>
            <person name="Jeffries C.D."/>
            <person name="Tindall B.J."/>
            <person name="Rohde M."/>
            <person name="Goker M."/>
            <person name="Woyke T."/>
            <person name="Bristow J."/>
            <person name="Eisen J.A."/>
            <person name="Markowitz V."/>
            <person name="Hugenholtz P."/>
            <person name="Kyrpides N.C."/>
            <person name="Klenk H.P."/>
            <person name="Lapidus A."/>
        </authorList>
    </citation>
    <scope>NUCLEOTIDE SEQUENCE [LARGE SCALE GENOMIC DNA]</scope>
    <source>
        <strain evidence="2">ATCC 43296 / DSM 3776 / IFAM 1008 / 290</strain>
    </source>
</reference>
<name>D5SMG4_PLAL2</name>
<dbReference type="AlphaFoldDB" id="D5SMG4"/>
<organism evidence="1 2">
    <name type="scientific">Planctopirus limnophila (strain ATCC 43296 / DSM 3776 / IFAM 1008 / Mu 290)</name>
    <name type="common">Planctomyces limnophilus</name>
    <dbReference type="NCBI Taxonomy" id="521674"/>
    <lineage>
        <taxon>Bacteria</taxon>
        <taxon>Pseudomonadati</taxon>
        <taxon>Planctomycetota</taxon>
        <taxon>Planctomycetia</taxon>
        <taxon>Planctomycetales</taxon>
        <taxon>Planctomycetaceae</taxon>
        <taxon>Planctopirus</taxon>
    </lineage>
</organism>
<protein>
    <submittedName>
        <fullName evidence="1">Uncharacterized protein</fullName>
    </submittedName>
</protein>
<dbReference type="EMBL" id="CP001744">
    <property type="protein sequence ID" value="ADG65884.1"/>
    <property type="molecule type" value="Genomic_DNA"/>
</dbReference>
<dbReference type="HOGENOM" id="CLU_3171440_0_0_0"/>